<dbReference type="GeneID" id="100302697"/>
<evidence type="ECO:0000313" key="4">
    <source>
        <dbReference type="Ensembl" id="ENSSSCP00000042368.1"/>
    </source>
</evidence>
<feature type="signal peptide" evidence="1">
    <location>
        <begin position="1"/>
        <end position="21"/>
    </location>
</feature>
<name>A0A287AEV7_PIG</name>
<dbReference type="EMBL" id="DQIR01135680">
    <property type="protein sequence ID" value="HDA91156.1"/>
    <property type="molecule type" value="Transcribed_RNA"/>
</dbReference>
<dbReference type="Ensembl" id="ENSSSCT00000058653.3">
    <property type="protein sequence ID" value="ENSSSCP00000042368.1"/>
    <property type="gene ID" value="ENSSSCG00000040753.3"/>
</dbReference>
<dbReference type="GeneTree" id="ENSGT00960000187009"/>
<feature type="chain" id="PRO_5044572502" evidence="1">
    <location>
        <begin position="22"/>
        <end position="108"/>
    </location>
</feature>
<dbReference type="KEGG" id="ssc:100302697"/>
<dbReference type="GO" id="GO:0005615">
    <property type="term" value="C:extracellular space"/>
    <property type="evidence" value="ECO:0000318"/>
    <property type="project" value="GO_Central"/>
</dbReference>
<protein>
    <submittedName>
        <fullName evidence="2">WAP four-disulfide core domain protein 10A</fullName>
    </submittedName>
    <submittedName>
        <fullName evidence="3">WAP four-disulfide core domain protein 13</fullName>
    </submittedName>
</protein>
<dbReference type="RefSeq" id="XP_003134515.1">
    <property type="nucleotide sequence ID" value="XM_003134467.4"/>
</dbReference>
<dbReference type="OrthoDB" id="9704645at2759"/>
<gene>
    <name evidence="4" type="primary">WFDC10AL</name>
</gene>
<reference evidence="5" key="1">
    <citation type="submission" date="2009-11" db="EMBL/GenBank/DDBJ databases">
        <authorList>
            <consortium name="Porcine genome sequencing project"/>
        </authorList>
    </citation>
    <scope>NUCLEOTIDE SEQUENCE [LARGE SCALE GENOMIC DNA]</scope>
    <source>
        <strain evidence="5">Duroc</strain>
    </source>
</reference>
<dbReference type="GO" id="GO:0019731">
    <property type="term" value="P:antibacterial humoral response"/>
    <property type="evidence" value="ECO:0000318"/>
    <property type="project" value="GO_Central"/>
</dbReference>
<reference evidence="4" key="4">
    <citation type="submission" date="2025-05" db="UniProtKB">
        <authorList>
            <consortium name="Ensembl"/>
        </authorList>
    </citation>
    <scope>IDENTIFICATION</scope>
</reference>
<evidence type="ECO:0000313" key="3">
    <source>
        <dbReference type="EMBL" id="HDA91156.1"/>
    </source>
</evidence>
<dbReference type="EMBL" id="DQIR01020862">
    <property type="protein sequence ID" value="HCZ76337.1"/>
    <property type="molecule type" value="Transcribed_RNA"/>
</dbReference>
<dbReference type="Proteomes" id="UP000008227">
    <property type="component" value="Chromosome 17"/>
</dbReference>
<evidence type="ECO:0000313" key="2">
    <source>
        <dbReference type="EMBL" id="HCZ76337.1"/>
    </source>
</evidence>
<reference evidence="4" key="3">
    <citation type="journal article" date="2020" name="Gigascience">
        <title>An improved pig reference genome sequence to enable pig genetics and genomics research.</title>
        <authorList>
            <person name="Warr A."/>
            <person name="Affara N."/>
            <person name="Aken B."/>
            <person name="Beiki H."/>
            <person name="Bickhart D.M."/>
            <person name="Billis K."/>
            <person name="Chow W."/>
            <person name="Eory L."/>
            <person name="Finlayson H.A."/>
            <person name="Flicek P."/>
            <person name="Giron C.G."/>
            <person name="Griffin D.K."/>
            <person name="Hall R."/>
            <person name="Hannum G."/>
            <person name="Hourlier T."/>
            <person name="Howe K."/>
            <person name="Hume D.A."/>
            <person name="Izuogu O."/>
            <person name="Kim K."/>
            <person name="Koren S."/>
            <person name="Liu H."/>
            <person name="Manchanda N."/>
            <person name="Martin F.J."/>
            <person name="Nonneman D.J."/>
            <person name="O'Connor R.E."/>
            <person name="Phillippy A.M."/>
            <person name="Rohrer G.A."/>
            <person name="Rosen B.D."/>
            <person name="Rund L.A."/>
            <person name="Sargent C.A."/>
            <person name="Schook L.B."/>
            <person name="Schroeder S.G."/>
            <person name="Schwartz A.S."/>
            <person name="Skinner B.M."/>
            <person name="Talbot R."/>
            <person name="Tseng E."/>
            <person name="Tuggle C.K."/>
            <person name="Watson M."/>
            <person name="Smith T.P.L."/>
            <person name="Archibald A.L."/>
        </authorList>
    </citation>
    <scope>NUCLEOTIDE SEQUENCE [LARGE SCALE GENOMIC DNA]</scope>
    <source>
        <strain evidence="4">Duroc</strain>
    </source>
</reference>
<proteinExistence type="evidence at protein level"/>
<evidence type="ECO:0000313" key="5">
    <source>
        <dbReference type="Proteomes" id="UP000008227"/>
    </source>
</evidence>
<evidence type="ECO:0007829" key="6">
    <source>
        <dbReference type="PeptideAtlas" id="A0A287AEV7"/>
    </source>
</evidence>
<dbReference type="CTD" id="100302697"/>
<accession>A0A4X1TUU0</accession>
<dbReference type="Bgee" id="ENSSSCG00000040753">
    <property type="expression patterns" value="Expressed in epididymis and 12 other cell types or tissues"/>
</dbReference>
<organism evidence="4 5">
    <name type="scientific">Sus scrofa</name>
    <name type="common">Pig</name>
    <dbReference type="NCBI Taxonomy" id="9823"/>
    <lineage>
        <taxon>Eukaryota</taxon>
        <taxon>Metazoa</taxon>
        <taxon>Chordata</taxon>
        <taxon>Craniata</taxon>
        <taxon>Vertebrata</taxon>
        <taxon>Euteleostomi</taxon>
        <taxon>Mammalia</taxon>
        <taxon>Eutheria</taxon>
        <taxon>Laurasiatheria</taxon>
        <taxon>Artiodactyla</taxon>
        <taxon>Suina</taxon>
        <taxon>Suidae</taxon>
        <taxon>Sus</taxon>
    </lineage>
</organism>
<keyword evidence="6" id="KW-1267">Proteomics identification</keyword>
<dbReference type="GO" id="GO:0004867">
    <property type="term" value="F:serine-type endopeptidase inhibitor activity"/>
    <property type="evidence" value="ECO:0000318"/>
    <property type="project" value="GO_Central"/>
</dbReference>
<keyword evidence="5" id="KW-1185">Reference proteome</keyword>
<evidence type="ECO:0000256" key="1">
    <source>
        <dbReference type="SAM" id="SignalP"/>
    </source>
</evidence>
<dbReference type="ExpressionAtlas" id="A0A287AEV7">
    <property type="expression patterns" value="baseline and differential"/>
</dbReference>
<dbReference type="AlphaFoldDB" id="A0A287AEV7"/>
<reference evidence="2" key="2">
    <citation type="journal article" date="2019" name="PeerJ">
        <title>Genes of the pig, Sus scrofa, reconstructed with EvidentialGene.</title>
        <authorList>
            <person name="Gilbert D.G."/>
        </authorList>
    </citation>
    <scope>NUCLEOTIDE SEQUENCE</scope>
</reference>
<keyword evidence="1" id="KW-0732">Signal</keyword>
<sequence>MKWWGLQWLMLSCLAILPASGNWQERISASLEALTQSKLIPGMKPCKTIPTKEQCTYFCDLPRACPTGLLCCSASCGNVCMPPKGHGNRRSSHKISNFLFTAEPIKQQ</sequence>
<dbReference type="GO" id="GO:0045087">
    <property type="term" value="P:innate immune response"/>
    <property type="evidence" value="ECO:0000318"/>
    <property type="project" value="GO_Central"/>
</dbReference>
<accession>A0A287AEV7</accession>